<organism evidence="2">
    <name type="scientific">Solanum lycopersicum</name>
    <name type="common">Tomato</name>
    <name type="synonym">Lycopersicon esculentum</name>
    <dbReference type="NCBI Taxonomy" id="4081"/>
    <lineage>
        <taxon>Eukaryota</taxon>
        <taxon>Viridiplantae</taxon>
        <taxon>Streptophyta</taxon>
        <taxon>Embryophyta</taxon>
        <taxon>Tracheophyta</taxon>
        <taxon>Spermatophyta</taxon>
        <taxon>Magnoliopsida</taxon>
        <taxon>eudicotyledons</taxon>
        <taxon>Gunneridae</taxon>
        <taxon>Pentapetalae</taxon>
        <taxon>asterids</taxon>
        <taxon>lamiids</taxon>
        <taxon>Solanales</taxon>
        <taxon>Solanaceae</taxon>
        <taxon>Solanoideae</taxon>
        <taxon>Solaneae</taxon>
        <taxon>Solanum</taxon>
        <taxon>Solanum subgen. Lycopersicon</taxon>
    </lineage>
</organism>
<proteinExistence type="predicted"/>
<keyword evidence="3" id="KW-1185">Reference proteome</keyword>
<dbReference type="CDD" id="cd09272">
    <property type="entry name" value="RNase_HI_RT_Ty1"/>
    <property type="match status" value="1"/>
</dbReference>
<sequence>MFCLVYVDDILVMGSNSGHIAALITKLKTQFAVRDLGKFSYFLGIQANCKPGGLHLSQGKYVMDLLNRVQMGSCSPVSAPNSSSYKLSNTGGCPFLDQTLYGSTVGALQYLTFTRPDIAYAVNEVHNLCTVLWSLIWLPDSDRGGDVDDHKSTTGLAIFLGSHLICWASRKQRVVSRSSTEAEYRALAAATFEMTRVEHLVRAKNLSVKYMSTHDQ</sequence>
<evidence type="ECO:0000313" key="2">
    <source>
        <dbReference type="EnsemblPlants" id="Solyc08g045643.1.1"/>
    </source>
</evidence>
<dbReference type="EnsemblPlants" id="Solyc08g045643.1.1">
    <property type="protein sequence ID" value="Solyc08g045643.1.1"/>
    <property type="gene ID" value="Solyc08g045643.1"/>
</dbReference>
<reference evidence="2" key="2">
    <citation type="submission" date="2019-01" db="UniProtKB">
        <authorList>
            <consortium name="EnsemblPlants"/>
        </authorList>
    </citation>
    <scope>IDENTIFICATION</scope>
    <source>
        <strain evidence="2">cv. Heinz 1706</strain>
    </source>
</reference>
<evidence type="ECO:0000313" key="3">
    <source>
        <dbReference type="Proteomes" id="UP000004994"/>
    </source>
</evidence>
<feature type="domain" description="Reverse transcriptase Ty1/copia-type" evidence="1">
    <location>
        <begin position="5"/>
        <end position="80"/>
    </location>
</feature>
<dbReference type="InterPro" id="IPR013103">
    <property type="entry name" value="RVT_2"/>
</dbReference>
<accession>A0A3Q7HNM8</accession>
<dbReference type="SUPFAM" id="SSF56672">
    <property type="entry name" value="DNA/RNA polymerases"/>
    <property type="match status" value="1"/>
</dbReference>
<dbReference type="Gramene" id="Solyc08g045643.1.1">
    <property type="protein sequence ID" value="Solyc08g045643.1.1"/>
    <property type="gene ID" value="Solyc08g045643.1"/>
</dbReference>
<dbReference type="Pfam" id="PF07727">
    <property type="entry name" value="RVT_2"/>
    <property type="match status" value="1"/>
</dbReference>
<dbReference type="InParanoid" id="A0A3Q7HNM8"/>
<dbReference type="Proteomes" id="UP000004994">
    <property type="component" value="Chromosome 8"/>
</dbReference>
<dbReference type="AlphaFoldDB" id="A0A3Q7HNM8"/>
<dbReference type="InterPro" id="IPR043502">
    <property type="entry name" value="DNA/RNA_pol_sf"/>
</dbReference>
<evidence type="ECO:0000259" key="1">
    <source>
        <dbReference type="Pfam" id="PF07727"/>
    </source>
</evidence>
<protein>
    <recommendedName>
        <fullName evidence="1">Reverse transcriptase Ty1/copia-type domain-containing protein</fullName>
    </recommendedName>
</protein>
<dbReference type="PANTHER" id="PTHR11439:SF455">
    <property type="entry name" value="RLK (RECEPTOR-LIKE PROTEIN KINASE) 8, PUTATIVE-RELATED"/>
    <property type="match status" value="1"/>
</dbReference>
<reference evidence="2" key="1">
    <citation type="journal article" date="2012" name="Nature">
        <title>The tomato genome sequence provides insights into fleshy fruit evolution.</title>
        <authorList>
            <consortium name="Tomato Genome Consortium"/>
        </authorList>
    </citation>
    <scope>NUCLEOTIDE SEQUENCE [LARGE SCALE GENOMIC DNA]</scope>
    <source>
        <strain evidence="2">cv. Heinz 1706</strain>
    </source>
</reference>
<dbReference type="STRING" id="4081.A0A3Q7HNM8"/>
<name>A0A3Q7HNM8_SOLLC</name>
<dbReference type="PANTHER" id="PTHR11439">
    <property type="entry name" value="GAG-POL-RELATED RETROTRANSPOSON"/>
    <property type="match status" value="1"/>
</dbReference>